<organism evidence="3 4">
    <name type="scientific">Planomonospora parontospora subsp. parontospora</name>
    <dbReference type="NCBI Taxonomy" id="97194"/>
    <lineage>
        <taxon>Bacteria</taxon>
        <taxon>Bacillati</taxon>
        <taxon>Actinomycetota</taxon>
        <taxon>Actinomycetes</taxon>
        <taxon>Streptosporangiales</taxon>
        <taxon>Streptosporangiaceae</taxon>
        <taxon>Planomonospora</taxon>
    </lineage>
</organism>
<sequence>MRTVPAGDDGRTGSGRRMGTVSAAGGGRLRTVLAVDGGNSKTDVALVAEDGTVLATGRGDGFRPQSEGVGAAIDVLRDAVRHALGPQAAPPFADHVAAYVAGADLPVEEETLRDEILARGYGREAVVGNDTFALLRAGASGPSGVAVVCGAGVNAVGVSPTGEVARFPALGRISGDWGGGLVLGEEALWHAVRAEDGRGPATALERAVREHFGTRTVEEVTLGVHFGDLPHARLHELVPVLMSAAAAGDAVARSLLARMADEVVVLAVVALRRLGLLDSPAEVVLGGGVLTARDPLLDGMIRRRFAERAPRAELVVAALPPVVGAALLGLDALGASEEAKARLRDRFRVPV</sequence>
<dbReference type="EMBL" id="BOOL01000069">
    <property type="protein sequence ID" value="GII12575.1"/>
    <property type="molecule type" value="Genomic_DNA"/>
</dbReference>
<comment type="caution">
    <text evidence="3">The sequence shown here is derived from an EMBL/GenBank/DDBJ whole genome shotgun (WGS) entry which is preliminary data.</text>
</comment>
<dbReference type="Proteomes" id="UP000633041">
    <property type="component" value="Unassembled WGS sequence"/>
</dbReference>
<keyword evidence="3" id="KW-0418">Kinase</keyword>
<keyword evidence="4" id="KW-1185">Reference proteome</keyword>
<gene>
    <name evidence="3" type="ORF">Ppa06_63730</name>
</gene>
<dbReference type="Gene3D" id="3.30.420.40">
    <property type="match status" value="2"/>
</dbReference>
<dbReference type="Pfam" id="PF01869">
    <property type="entry name" value="BcrAD_BadFG"/>
    <property type="match status" value="1"/>
</dbReference>
<dbReference type="GO" id="GO:0016301">
    <property type="term" value="F:kinase activity"/>
    <property type="evidence" value="ECO:0007669"/>
    <property type="project" value="UniProtKB-KW"/>
</dbReference>
<accession>A0ABQ4HK97</accession>
<protein>
    <submittedName>
        <fullName evidence="3">N-acetylglucosamine kinase</fullName>
    </submittedName>
</protein>
<evidence type="ECO:0000313" key="3">
    <source>
        <dbReference type="EMBL" id="GII12575.1"/>
    </source>
</evidence>
<keyword evidence="3" id="KW-0808">Transferase</keyword>
<dbReference type="PANTHER" id="PTHR43190">
    <property type="entry name" value="N-ACETYL-D-GLUCOSAMINE KINASE"/>
    <property type="match status" value="1"/>
</dbReference>
<dbReference type="InterPro" id="IPR002731">
    <property type="entry name" value="ATPase_BadF"/>
</dbReference>
<evidence type="ECO:0000313" key="4">
    <source>
        <dbReference type="Proteomes" id="UP000633041"/>
    </source>
</evidence>
<reference evidence="3 4" key="1">
    <citation type="submission" date="2021-01" db="EMBL/GenBank/DDBJ databases">
        <title>Whole genome shotgun sequence of Planomonospora parontospora subsp. parontospora NBRC 13880.</title>
        <authorList>
            <person name="Komaki H."/>
            <person name="Tamura T."/>
        </authorList>
    </citation>
    <scope>NUCLEOTIDE SEQUENCE [LARGE SCALE GENOMIC DNA]</scope>
    <source>
        <strain evidence="3 4">NBRC 13880</strain>
    </source>
</reference>
<dbReference type="RefSeq" id="WP_239321098.1">
    <property type="nucleotide sequence ID" value="NZ_BOOL01000069.1"/>
</dbReference>
<dbReference type="PANTHER" id="PTHR43190:SF3">
    <property type="entry name" value="N-ACETYL-D-GLUCOSAMINE KINASE"/>
    <property type="match status" value="1"/>
</dbReference>
<feature type="domain" description="ATPase BadF/BadG/BcrA/BcrD type" evidence="2">
    <location>
        <begin position="35"/>
        <end position="329"/>
    </location>
</feature>
<name>A0ABQ4HK97_9ACTN</name>
<dbReference type="SUPFAM" id="SSF53067">
    <property type="entry name" value="Actin-like ATPase domain"/>
    <property type="match status" value="2"/>
</dbReference>
<evidence type="ECO:0000256" key="1">
    <source>
        <dbReference type="SAM" id="MobiDB-lite"/>
    </source>
</evidence>
<dbReference type="InterPro" id="IPR052519">
    <property type="entry name" value="Euk-type_GlcNAc_Kinase"/>
</dbReference>
<dbReference type="InterPro" id="IPR043129">
    <property type="entry name" value="ATPase_NBD"/>
</dbReference>
<feature type="region of interest" description="Disordered" evidence="1">
    <location>
        <begin position="1"/>
        <end position="22"/>
    </location>
</feature>
<proteinExistence type="predicted"/>
<evidence type="ECO:0000259" key="2">
    <source>
        <dbReference type="Pfam" id="PF01869"/>
    </source>
</evidence>